<keyword evidence="14" id="KW-0520">NAD</keyword>
<evidence type="ECO:0000313" key="21">
    <source>
        <dbReference type="EMBL" id="CAB4682209.1"/>
    </source>
</evidence>
<keyword evidence="9" id="KW-0963">Cytoplasm</keyword>
<keyword evidence="10" id="KW-0028">Amino-acid biosynthesis</keyword>
<dbReference type="EC" id="4.2.3.4" evidence="7"/>
<comment type="cofactor">
    <cofactor evidence="3">
        <name>Co(2+)</name>
        <dbReference type="ChEBI" id="CHEBI:48828"/>
    </cofactor>
</comment>
<evidence type="ECO:0000259" key="19">
    <source>
        <dbReference type="Pfam" id="PF24621"/>
    </source>
</evidence>
<feature type="domain" description="3-dehydroquinate synthase N-terminal" evidence="18">
    <location>
        <begin position="62"/>
        <end position="174"/>
    </location>
</feature>
<dbReference type="PIRSF" id="PIRSF001455">
    <property type="entry name" value="DHQ_synth"/>
    <property type="match status" value="1"/>
</dbReference>
<evidence type="ECO:0000256" key="3">
    <source>
        <dbReference type="ARBA" id="ARBA00001941"/>
    </source>
</evidence>
<name>A0A6J6VQ59_9ZZZZ</name>
<dbReference type="GO" id="GO:0008652">
    <property type="term" value="P:amino acid biosynthetic process"/>
    <property type="evidence" value="ECO:0007669"/>
    <property type="project" value="UniProtKB-KW"/>
</dbReference>
<dbReference type="EMBL" id="CAEZUJ010000005">
    <property type="protein sequence ID" value="CAB4592121.1"/>
    <property type="molecule type" value="Genomic_DNA"/>
</dbReference>
<dbReference type="Gene3D" id="1.20.1090.10">
    <property type="entry name" value="Dehydroquinate synthase-like - alpha domain"/>
    <property type="match status" value="1"/>
</dbReference>
<protein>
    <recommendedName>
        <fullName evidence="8">3-dehydroquinate synthase</fullName>
        <ecNumber evidence="7">4.2.3.4</ecNumber>
    </recommendedName>
</protein>
<evidence type="ECO:0000256" key="9">
    <source>
        <dbReference type="ARBA" id="ARBA00022490"/>
    </source>
</evidence>
<comment type="cofactor">
    <cofactor evidence="2">
        <name>NAD(+)</name>
        <dbReference type="ChEBI" id="CHEBI:57540"/>
    </cofactor>
</comment>
<keyword evidence="13" id="KW-0862">Zinc</keyword>
<evidence type="ECO:0000256" key="1">
    <source>
        <dbReference type="ARBA" id="ARBA00001393"/>
    </source>
</evidence>
<evidence type="ECO:0000256" key="16">
    <source>
        <dbReference type="ARBA" id="ARBA00023239"/>
    </source>
</evidence>
<feature type="domain" description="3-dehydroquinate synthase C-terminal" evidence="19">
    <location>
        <begin position="176"/>
        <end position="318"/>
    </location>
</feature>
<dbReference type="InterPro" id="IPR050071">
    <property type="entry name" value="Dehydroquinate_synthase"/>
</dbReference>
<dbReference type="PANTHER" id="PTHR43622">
    <property type="entry name" value="3-DEHYDROQUINATE SYNTHASE"/>
    <property type="match status" value="1"/>
</dbReference>
<evidence type="ECO:0000256" key="8">
    <source>
        <dbReference type="ARBA" id="ARBA00017684"/>
    </source>
</evidence>
<evidence type="ECO:0000256" key="17">
    <source>
        <dbReference type="ARBA" id="ARBA00023285"/>
    </source>
</evidence>
<evidence type="ECO:0000256" key="15">
    <source>
        <dbReference type="ARBA" id="ARBA00023141"/>
    </source>
</evidence>
<dbReference type="EMBL" id="CAEZZS010000014">
    <property type="protein sequence ID" value="CAB4772918.1"/>
    <property type="molecule type" value="Genomic_DNA"/>
</dbReference>
<evidence type="ECO:0000256" key="14">
    <source>
        <dbReference type="ARBA" id="ARBA00023027"/>
    </source>
</evidence>
<evidence type="ECO:0000256" key="4">
    <source>
        <dbReference type="ARBA" id="ARBA00004496"/>
    </source>
</evidence>
<evidence type="ECO:0000256" key="12">
    <source>
        <dbReference type="ARBA" id="ARBA00022741"/>
    </source>
</evidence>
<evidence type="ECO:0000256" key="10">
    <source>
        <dbReference type="ARBA" id="ARBA00022605"/>
    </source>
</evidence>
<keyword evidence="12" id="KW-0547">Nucleotide-binding</keyword>
<evidence type="ECO:0000256" key="13">
    <source>
        <dbReference type="ARBA" id="ARBA00022833"/>
    </source>
</evidence>
<evidence type="ECO:0000256" key="7">
    <source>
        <dbReference type="ARBA" id="ARBA00013031"/>
    </source>
</evidence>
<evidence type="ECO:0000313" key="20">
    <source>
        <dbReference type="EMBL" id="CAB4592121.1"/>
    </source>
</evidence>
<evidence type="ECO:0000256" key="6">
    <source>
        <dbReference type="ARBA" id="ARBA00005412"/>
    </source>
</evidence>
<dbReference type="PANTHER" id="PTHR43622:SF7">
    <property type="entry name" value="3-DEHYDROQUINATE SYNTHASE, CHLOROPLASTIC"/>
    <property type="match status" value="1"/>
</dbReference>
<gene>
    <name evidence="20" type="ORF">UFOPK1811_00233</name>
    <name evidence="21" type="ORF">UFOPK2360_00639</name>
    <name evidence="22" type="ORF">UFOPK2922_00466</name>
</gene>
<keyword evidence="11" id="KW-0479">Metal-binding</keyword>
<dbReference type="GO" id="GO:0000166">
    <property type="term" value="F:nucleotide binding"/>
    <property type="evidence" value="ECO:0007669"/>
    <property type="project" value="UniProtKB-KW"/>
</dbReference>
<reference evidence="22" key="1">
    <citation type="submission" date="2020-05" db="EMBL/GenBank/DDBJ databases">
        <authorList>
            <person name="Chiriac C."/>
            <person name="Salcher M."/>
            <person name="Ghai R."/>
            <person name="Kavagutti S V."/>
        </authorList>
    </citation>
    <scope>NUCLEOTIDE SEQUENCE</scope>
</reference>
<comment type="subcellular location">
    <subcellularLocation>
        <location evidence="4">Cytoplasm</location>
    </subcellularLocation>
</comment>
<proteinExistence type="inferred from homology"/>
<evidence type="ECO:0000256" key="5">
    <source>
        <dbReference type="ARBA" id="ARBA00004661"/>
    </source>
</evidence>
<comment type="similarity">
    <text evidence="6">Belongs to the sugar phosphate cyclases superfamily. Dehydroquinate synthase family.</text>
</comment>
<dbReference type="GO" id="GO:0005737">
    <property type="term" value="C:cytoplasm"/>
    <property type="evidence" value="ECO:0007669"/>
    <property type="project" value="UniProtKB-SubCell"/>
</dbReference>
<dbReference type="GO" id="GO:0003856">
    <property type="term" value="F:3-dehydroquinate synthase activity"/>
    <property type="evidence" value="ECO:0007669"/>
    <property type="project" value="UniProtKB-EC"/>
</dbReference>
<dbReference type="InterPro" id="IPR030960">
    <property type="entry name" value="DHQS/DOIS_N"/>
</dbReference>
<dbReference type="NCBIfam" id="TIGR01357">
    <property type="entry name" value="aroB"/>
    <property type="match status" value="1"/>
</dbReference>
<evidence type="ECO:0000313" key="22">
    <source>
        <dbReference type="EMBL" id="CAB4772918.1"/>
    </source>
</evidence>
<evidence type="ECO:0000256" key="11">
    <source>
        <dbReference type="ARBA" id="ARBA00022723"/>
    </source>
</evidence>
<dbReference type="HAMAP" id="MF_00110">
    <property type="entry name" value="DHQ_synthase"/>
    <property type="match status" value="1"/>
</dbReference>
<evidence type="ECO:0000256" key="2">
    <source>
        <dbReference type="ARBA" id="ARBA00001911"/>
    </source>
</evidence>
<dbReference type="InterPro" id="IPR056179">
    <property type="entry name" value="DHQS_C"/>
</dbReference>
<dbReference type="InterPro" id="IPR016037">
    <property type="entry name" value="DHQ_synth_AroB"/>
</dbReference>
<accession>A0A6J6VQ59</accession>
<dbReference type="GO" id="GO:0046872">
    <property type="term" value="F:metal ion binding"/>
    <property type="evidence" value="ECO:0007669"/>
    <property type="project" value="UniProtKB-KW"/>
</dbReference>
<dbReference type="EMBL" id="CAEZXH010000030">
    <property type="protein sequence ID" value="CAB4682209.1"/>
    <property type="molecule type" value="Genomic_DNA"/>
</dbReference>
<evidence type="ECO:0000259" key="18">
    <source>
        <dbReference type="Pfam" id="PF01761"/>
    </source>
</evidence>
<dbReference type="Pfam" id="PF24621">
    <property type="entry name" value="DHQS_C"/>
    <property type="match status" value="1"/>
</dbReference>
<dbReference type="CDD" id="cd08195">
    <property type="entry name" value="DHQS"/>
    <property type="match status" value="1"/>
</dbReference>
<keyword evidence="17" id="KW-0170">Cobalt</keyword>
<dbReference type="InterPro" id="IPR030963">
    <property type="entry name" value="DHQ_synth_fam"/>
</dbReference>
<dbReference type="GO" id="GO:0009073">
    <property type="term" value="P:aromatic amino acid family biosynthetic process"/>
    <property type="evidence" value="ECO:0007669"/>
    <property type="project" value="UniProtKB-KW"/>
</dbReference>
<dbReference type="Gene3D" id="3.40.50.1970">
    <property type="match status" value="1"/>
</dbReference>
<comment type="pathway">
    <text evidence="5">Metabolic intermediate biosynthesis; chorismate biosynthesis; chorismate from D-erythrose 4-phosphate and phosphoenolpyruvate: step 2/7.</text>
</comment>
<sequence>MKKINISAEHKYDVLIGDLDVGNLKPLLKDCSKVALLYPAEISEVVDKISAEWDLQQELVMIELPEGESQKSAEVLIEIWNTLSAHNFTRRDWIIGIGGGATTDLAGFAAASWLRGVNWASVPTTVAGMVDAAIGGKTGINIPAGKNLVGAFHSPQIVFVDPNFLETLPIDELRSGLAEIIKCGFIADEEILKIFEADSQKLLQWHSPQLLEVIQRSIQVKADVVSADLKEASLREILNYGHTLGHAIEAVEEFTWRHGDAVSVGMVFAAELALQVGFCDQKFVDRHRAILSSVALPISYKKSVLPELIERMGRDKKVRNGQLRFVLLENVEKIKRLEGASEADLTIAYEKISI</sequence>
<dbReference type="Pfam" id="PF01761">
    <property type="entry name" value="DHQ_synthase"/>
    <property type="match status" value="1"/>
</dbReference>
<dbReference type="SUPFAM" id="SSF56796">
    <property type="entry name" value="Dehydroquinate synthase-like"/>
    <property type="match status" value="1"/>
</dbReference>
<comment type="catalytic activity">
    <reaction evidence="1">
        <text>7-phospho-2-dehydro-3-deoxy-D-arabino-heptonate = 3-dehydroquinate + phosphate</text>
        <dbReference type="Rhea" id="RHEA:21968"/>
        <dbReference type="ChEBI" id="CHEBI:32364"/>
        <dbReference type="ChEBI" id="CHEBI:43474"/>
        <dbReference type="ChEBI" id="CHEBI:58394"/>
        <dbReference type="EC" id="4.2.3.4"/>
    </reaction>
</comment>
<dbReference type="AlphaFoldDB" id="A0A6J6VQ59"/>
<keyword evidence="15" id="KW-0057">Aromatic amino acid biosynthesis</keyword>
<organism evidence="22">
    <name type="scientific">freshwater metagenome</name>
    <dbReference type="NCBI Taxonomy" id="449393"/>
    <lineage>
        <taxon>unclassified sequences</taxon>
        <taxon>metagenomes</taxon>
        <taxon>ecological metagenomes</taxon>
    </lineage>
</organism>
<keyword evidence="16" id="KW-0456">Lyase</keyword>